<name>A0A5C8KDV0_9BACT</name>
<dbReference type="EC" id="2.5.1.141" evidence="9"/>
<comment type="miscellaneous">
    <text evidence="9">Carbon 2 of the heme B porphyrin ring is defined according to the Fischer nomenclature.</text>
</comment>
<keyword evidence="5 9" id="KW-1133">Transmembrane helix</keyword>
<comment type="caution">
    <text evidence="10">The sequence shown here is derived from an EMBL/GenBank/DDBJ whole genome shotgun (WGS) entry which is preliminary data.</text>
</comment>
<feature type="transmembrane region" description="Helical" evidence="9">
    <location>
        <begin position="245"/>
        <end position="267"/>
    </location>
</feature>
<dbReference type="InterPro" id="IPR006369">
    <property type="entry name" value="Protohaem_IX_farnesylTrfase"/>
</dbReference>
<dbReference type="Gene3D" id="1.10.357.140">
    <property type="entry name" value="UbiA prenyltransferase"/>
    <property type="match status" value="1"/>
</dbReference>
<dbReference type="Proteomes" id="UP000321926">
    <property type="component" value="Unassembled WGS sequence"/>
</dbReference>
<evidence type="ECO:0000256" key="5">
    <source>
        <dbReference type="ARBA" id="ARBA00022989"/>
    </source>
</evidence>
<keyword evidence="7 9" id="KW-0472">Membrane</keyword>
<evidence type="ECO:0000256" key="3">
    <source>
        <dbReference type="ARBA" id="ARBA00022679"/>
    </source>
</evidence>
<feature type="transmembrane region" description="Helical" evidence="9">
    <location>
        <begin position="123"/>
        <end position="141"/>
    </location>
</feature>
<gene>
    <name evidence="10" type="primary">cyoE</name>
    <name evidence="9" type="synonym">ctaB</name>
    <name evidence="10" type="ORF">FVR03_04490</name>
</gene>
<comment type="similarity">
    <text evidence="9">Belongs to the UbiA prenyltransferase family. Protoheme IX farnesyltransferase subfamily.</text>
</comment>
<evidence type="ECO:0000256" key="1">
    <source>
        <dbReference type="ARBA" id="ARBA00004141"/>
    </source>
</evidence>
<dbReference type="InterPro" id="IPR030470">
    <property type="entry name" value="UbiA_prenylTrfase_CS"/>
</dbReference>
<feature type="transmembrane region" description="Helical" evidence="9">
    <location>
        <begin position="148"/>
        <end position="168"/>
    </location>
</feature>
<feature type="transmembrane region" description="Helical" evidence="9">
    <location>
        <begin position="218"/>
        <end position="239"/>
    </location>
</feature>
<feature type="transmembrane region" description="Helical" evidence="9">
    <location>
        <begin position="28"/>
        <end position="45"/>
    </location>
</feature>
<sequence>MYTQKSNLILSCLLMTNKATEYFKLLKFRLSFVVAFSSAIGFILGRMDSSFLQVGLVFLAGMLVTGAANIINQILEKDLDKHMKRTAKRPLPTGRLSVLESAVFGTLIGVSGVAILWFVFNPLAALLSLLSLVLYGFVYTPMKRISPICVFVGAIPGGMPPLIGWAAATGVLGVEAWILFGIQFTWQFPHFWAIAWVLDDDYKKAGFKMLPMSGGKNLKTAIQIMIYTLLLIPLSLLPLQFGMTGATSALVAVVCGVLFLAQTFYLMRTCSKKAAMSIMFGSFLYLPIVQIAFVLDKV</sequence>
<evidence type="ECO:0000256" key="9">
    <source>
        <dbReference type="HAMAP-Rule" id="MF_00154"/>
    </source>
</evidence>
<keyword evidence="3 9" id="KW-0808">Transferase</keyword>
<dbReference type="UniPathway" id="UPA00834">
    <property type="reaction ID" value="UER00712"/>
</dbReference>
<keyword evidence="6 9" id="KW-0350">Heme biosynthesis</keyword>
<dbReference type="InterPro" id="IPR044878">
    <property type="entry name" value="UbiA_sf"/>
</dbReference>
<comment type="subcellular location">
    <subcellularLocation>
        <location evidence="9">Cell membrane</location>
        <topology evidence="9">Multi-pass membrane protein</topology>
    </subcellularLocation>
    <subcellularLocation>
        <location evidence="1">Membrane</location>
        <topology evidence="1">Multi-pass membrane protein</topology>
    </subcellularLocation>
</comment>
<dbReference type="PANTHER" id="PTHR43448:SF2">
    <property type="entry name" value="PROTOHEME IX FARNESYLTRANSFERASE, MITOCHONDRIAL"/>
    <property type="match status" value="1"/>
</dbReference>
<comment type="function">
    <text evidence="9">Converts heme B (protoheme IX) to heme O by substitution of the vinyl group on carbon 2 of heme B porphyrin ring with a hydroxyethyl farnesyl side group.</text>
</comment>
<dbReference type="PANTHER" id="PTHR43448">
    <property type="entry name" value="PROTOHEME IX FARNESYLTRANSFERASE, MITOCHONDRIAL"/>
    <property type="match status" value="1"/>
</dbReference>
<dbReference type="EMBL" id="VRTY01000011">
    <property type="protein sequence ID" value="TXK50754.1"/>
    <property type="molecule type" value="Genomic_DNA"/>
</dbReference>
<dbReference type="GO" id="GO:0006784">
    <property type="term" value="P:heme A biosynthetic process"/>
    <property type="evidence" value="ECO:0007669"/>
    <property type="project" value="TreeGrafter"/>
</dbReference>
<evidence type="ECO:0000313" key="10">
    <source>
        <dbReference type="EMBL" id="TXK50754.1"/>
    </source>
</evidence>
<dbReference type="InterPro" id="IPR000537">
    <property type="entry name" value="UbiA_prenyltransferase"/>
</dbReference>
<proteinExistence type="inferred from homology"/>
<keyword evidence="11" id="KW-1185">Reference proteome</keyword>
<protein>
    <recommendedName>
        <fullName evidence="9">Protoheme IX farnesyltransferase</fullName>
        <ecNumber evidence="9">2.5.1.141</ecNumber>
    </recommendedName>
    <alternativeName>
        <fullName evidence="9">Heme B farnesyltransferase</fullName>
    </alternativeName>
    <alternativeName>
        <fullName evidence="9">Heme O synthase</fullName>
    </alternativeName>
</protein>
<feature type="transmembrane region" description="Helical" evidence="9">
    <location>
        <begin position="174"/>
        <end position="198"/>
    </location>
</feature>
<keyword evidence="4 9" id="KW-0812">Transmembrane</keyword>
<dbReference type="GO" id="GO:0048034">
    <property type="term" value="P:heme O biosynthetic process"/>
    <property type="evidence" value="ECO:0007669"/>
    <property type="project" value="UniProtKB-UniRule"/>
</dbReference>
<feature type="transmembrane region" description="Helical" evidence="9">
    <location>
        <begin position="51"/>
        <end position="75"/>
    </location>
</feature>
<dbReference type="PROSITE" id="PS00943">
    <property type="entry name" value="UBIA"/>
    <property type="match status" value="1"/>
</dbReference>
<dbReference type="Pfam" id="PF01040">
    <property type="entry name" value="UbiA"/>
    <property type="match status" value="1"/>
</dbReference>
<dbReference type="OrthoDB" id="9814417at2"/>
<comment type="pathway">
    <text evidence="9">Porphyrin-containing compound metabolism; heme O biosynthesis; heme O from protoheme: step 1/1.</text>
</comment>
<evidence type="ECO:0000256" key="2">
    <source>
        <dbReference type="ARBA" id="ARBA00022475"/>
    </source>
</evidence>
<accession>A0A5C8KDV0</accession>
<dbReference type="GO" id="GO:0008495">
    <property type="term" value="F:protoheme IX farnesyltransferase activity"/>
    <property type="evidence" value="ECO:0007669"/>
    <property type="project" value="UniProtKB-UniRule"/>
</dbReference>
<evidence type="ECO:0000256" key="4">
    <source>
        <dbReference type="ARBA" id="ARBA00022692"/>
    </source>
</evidence>
<dbReference type="HAMAP" id="MF_00154">
    <property type="entry name" value="CyoE_CtaB"/>
    <property type="match status" value="1"/>
</dbReference>
<feature type="transmembrane region" description="Helical" evidence="9">
    <location>
        <begin position="96"/>
        <end position="117"/>
    </location>
</feature>
<dbReference type="NCBIfam" id="TIGR01473">
    <property type="entry name" value="cyoE_ctaB"/>
    <property type="match status" value="1"/>
</dbReference>
<keyword evidence="2 9" id="KW-1003">Cell membrane</keyword>
<evidence type="ECO:0000256" key="6">
    <source>
        <dbReference type="ARBA" id="ARBA00023133"/>
    </source>
</evidence>
<organism evidence="10 11">
    <name type="scientific">Pontibacter qinzhouensis</name>
    <dbReference type="NCBI Taxonomy" id="2603253"/>
    <lineage>
        <taxon>Bacteria</taxon>
        <taxon>Pseudomonadati</taxon>
        <taxon>Bacteroidota</taxon>
        <taxon>Cytophagia</taxon>
        <taxon>Cytophagales</taxon>
        <taxon>Hymenobacteraceae</taxon>
        <taxon>Pontibacter</taxon>
    </lineage>
</organism>
<feature type="transmembrane region" description="Helical" evidence="9">
    <location>
        <begin position="274"/>
        <end position="295"/>
    </location>
</feature>
<comment type="catalytic activity">
    <reaction evidence="8 9">
        <text>heme b + (2E,6E)-farnesyl diphosphate + H2O = Fe(II)-heme o + diphosphate</text>
        <dbReference type="Rhea" id="RHEA:28070"/>
        <dbReference type="ChEBI" id="CHEBI:15377"/>
        <dbReference type="ChEBI" id="CHEBI:33019"/>
        <dbReference type="ChEBI" id="CHEBI:60344"/>
        <dbReference type="ChEBI" id="CHEBI:60530"/>
        <dbReference type="ChEBI" id="CHEBI:175763"/>
        <dbReference type="EC" id="2.5.1.141"/>
    </reaction>
</comment>
<reference evidence="10 11" key="1">
    <citation type="submission" date="2019-08" db="EMBL/GenBank/DDBJ databases">
        <authorList>
            <person name="Shi S."/>
        </authorList>
    </citation>
    <scope>NUCLEOTIDE SEQUENCE [LARGE SCALE GENOMIC DNA]</scope>
    <source>
        <strain evidence="10 11">GY10130</strain>
    </source>
</reference>
<evidence type="ECO:0000313" key="11">
    <source>
        <dbReference type="Proteomes" id="UP000321926"/>
    </source>
</evidence>
<evidence type="ECO:0000256" key="8">
    <source>
        <dbReference type="ARBA" id="ARBA00047690"/>
    </source>
</evidence>
<evidence type="ECO:0000256" key="7">
    <source>
        <dbReference type="ARBA" id="ARBA00023136"/>
    </source>
</evidence>
<dbReference type="GO" id="GO:0005886">
    <property type="term" value="C:plasma membrane"/>
    <property type="evidence" value="ECO:0007669"/>
    <property type="project" value="UniProtKB-SubCell"/>
</dbReference>
<dbReference type="CDD" id="cd13957">
    <property type="entry name" value="PT_UbiA_Cox10"/>
    <property type="match status" value="1"/>
</dbReference>
<dbReference type="AlphaFoldDB" id="A0A5C8KDV0"/>